<evidence type="ECO:0000313" key="6">
    <source>
        <dbReference type="Proteomes" id="UP001596104"/>
    </source>
</evidence>
<dbReference type="SMART" id="SM00345">
    <property type="entry name" value="HTH_GNTR"/>
    <property type="match status" value="1"/>
</dbReference>
<dbReference type="InterPro" id="IPR036388">
    <property type="entry name" value="WH-like_DNA-bd_sf"/>
</dbReference>
<gene>
    <name evidence="5" type="ORF">ACFPPC_20120</name>
</gene>
<dbReference type="Pfam" id="PF07729">
    <property type="entry name" value="FCD"/>
    <property type="match status" value="1"/>
</dbReference>
<dbReference type="InterPro" id="IPR008920">
    <property type="entry name" value="TF_FadR/GntR_C"/>
</dbReference>
<accession>A0ABW0HF28</accession>
<evidence type="ECO:0000259" key="4">
    <source>
        <dbReference type="PROSITE" id="PS50949"/>
    </source>
</evidence>
<evidence type="ECO:0000313" key="5">
    <source>
        <dbReference type="EMBL" id="MFC5394948.1"/>
    </source>
</evidence>
<keyword evidence="2" id="KW-0238">DNA-binding</keyword>
<organism evidence="5 6">
    <name type="scientific">Bosea vestrisii</name>
    <dbReference type="NCBI Taxonomy" id="151416"/>
    <lineage>
        <taxon>Bacteria</taxon>
        <taxon>Pseudomonadati</taxon>
        <taxon>Pseudomonadota</taxon>
        <taxon>Alphaproteobacteria</taxon>
        <taxon>Hyphomicrobiales</taxon>
        <taxon>Boseaceae</taxon>
        <taxon>Bosea</taxon>
    </lineage>
</organism>
<keyword evidence="6" id="KW-1185">Reference proteome</keyword>
<evidence type="ECO:0000256" key="2">
    <source>
        <dbReference type="ARBA" id="ARBA00023125"/>
    </source>
</evidence>
<dbReference type="SMART" id="SM00895">
    <property type="entry name" value="FCD"/>
    <property type="match status" value="1"/>
</dbReference>
<dbReference type="CDD" id="cd07377">
    <property type="entry name" value="WHTH_GntR"/>
    <property type="match status" value="1"/>
</dbReference>
<dbReference type="InterPro" id="IPR036390">
    <property type="entry name" value="WH_DNA-bd_sf"/>
</dbReference>
<sequence>MSFQDETEAGASLTSRIAGKLSQRILTGDLAPGAAVRQDHVAAEFGASHVPVREAFRTLEAQGLLVSEPRRGVRVAPLEPELVREVTAMRAALEALALRRGFPRLAAADLEEAASAIAEAEASQEILVWEAANRRFHHAITAPCGMRRLLATIADQQRTSARFLFAAWQDLDWQPRSDAEHRQILAELQAGRIEPAVRALETHILDAGEALAAKLLRSP</sequence>
<dbReference type="PANTHER" id="PTHR43537">
    <property type="entry name" value="TRANSCRIPTIONAL REGULATOR, GNTR FAMILY"/>
    <property type="match status" value="1"/>
</dbReference>
<dbReference type="PROSITE" id="PS50949">
    <property type="entry name" value="HTH_GNTR"/>
    <property type="match status" value="1"/>
</dbReference>
<dbReference type="InterPro" id="IPR011711">
    <property type="entry name" value="GntR_C"/>
</dbReference>
<proteinExistence type="predicted"/>
<protein>
    <submittedName>
        <fullName evidence="5">GntR family transcriptional regulator</fullName>
    </submittedName>
</protein>
<dbReference type="InterPro" id="IPR000524">
    <property type="entry name" value="Tscrpt_reg_HTH_GntR"/>
</dbReference>
<dbReference type="Gene3D" id="1.10.10.10">
    <property type="entry name" value="Winged helix-like DNA-binding domain superfamily/Winged helix DNA-binding domain"/>
    <property type="match status" value="1"/>
</dbReference>
<evidence type="ECO:0000256" key="3">
    <source>
        <dbReference type="ARBA" id="ARBA00023163"/>
    </source>
</evidence>
<comment type="caution">
    <text evidence="5">The sequence shown here is derived from an EMBL/GenBank/DDBJ whole genome shotgun (WGS) entry which is preliminary data.</text>
</comment>
<dbReference type="SUPFAM" id="SSF46785">
    <property type="entry name" value="Winged helix' DNA-binding domain"/>
    <property type="match status" value="1"/>
</dbReference>
<name>A0ABW0HF28_9HYPH</name>
<keyword evidence="1" id="KW-0805">Transcription regulation</keyword>
<dbReference type="EMBL" id="JBHSLV010000034">
    <property type="protein sequence ID" value="MFC5394948.1"/>
    <property type="molecule type" value="Genomic_DNA"/>
</dbReference>
<keyword evidence="3" id="KW-0804">Transcription</keyword>
<dbReference type="PANTHER" id="PTHR43537:SF49">
    <property type="entry name" value="TRANSCRIPTIONAL REGULATORY PROTEIN"/>
    <property type="match status" value="1"/>
</dbReference>
<feature type="domain" description="HTH gntR-type" evidence="4">
    <location>
        <begin position="11"/>
        <end position="78"/>
    </location>
</feature>
<reference evidence="6" key="1">
    <citation type="journal article" date="2019" name="Int. J. Syst. Evol. Microbiol.">
        <title>The Global Catalogue of Microorganisms (GCM) 10K type strain sequencing project: providing services to taxonomists for standard genome sequencing and annotation.</title>
        <authorList>
            <consortium name="The Broad Institute Genomics Platform"/>
            <consortium name="The Broad Institute Genome Sequencing Center for Infectious Disease"/>
            <person name="Wu L."/>
            <person name="Ma J."/>
        </authorList>
    </citation>
    <scope>NUCLEOTIDE SEQUENCE [LARGE SCALE GENOMIC DNA]</scope>
    <source>
        <strain evidence="6">CGMCC 1.16326</strain>
    </source>
</reference>
<dbReference type="RefSeq" id="WP_377010584.1">
    <property type="nucleotide sequence ID" value="NZ_JBHSLV010000034.1"/>
</dbReference>
<dbReference type="Proteomes" id="UP001596104">
    <property type="component" value="Unassembled WGS sequence"/>
</dbReference>
<evidence type="ECO:0000256" key="1">
    <source>
        <dbReference type="ARBA" id="ARBA00023015"/>
    </source>
</evidence>
<dbReference type="Pfam" id="PF00392">
    <property type="entry name" value="GntR"/>
    <property type="match status" value="1"/>
</dbReference>
<dbReference type="Gene3D" id="1.20.120.530">
    <property type="entry name" value="GntR ligand-binding domain-like"/>
    <property type="match status" value="1"/>
</dbReference>
<dbReference type="SUPFAM" id="SSF48008">
    <property type="entry name" value="GntR ligand-binding domain-like"/>
    <property type="match status" value="1"/>
</dbReference>